<dbReference type="Proteomes" id="UP001595892">
    <property type="component" value="Unassembled WGS sequence"/>
</dbReference>
<dbReference type="PANTHER" id="PTHR43580">
    <property type="entry name" value="OXIDOREDUCTASE GLYR1-RELATED"/>
    <property type="match status" value="1"/>
</dbReference>
<dbReference type="InterPro" id="IPR015815">
    <property type="entry name" value="HIBADH-related"/>
</dbReference>
<dbReference type="SUPFAM" id="SSF48179">
    <property type="entry name" value="6-phosphogluconate dehydrogenase C-terminal domain-like"/>
    <property type="match status" value="1"/>
</dbReference>
<dbReference type="InterPro" id="IPR029154">
    <property type="entry name" value="HIBADH-like_NADP-bd"/>
</dbReference>
<proteinExistence type="predicted"/>
<keyword evidence="6" id="KW-1185">Reference proteome</keyword>
<evidence type="ECO:0000259" key="4">
    <source>
        <dbReference type="Pfam" id="PF14833"/>
    </source>
</evidence>
<gene>
    <name evidence="5" type="ORF">ACFO3Q_13865</name>
</gene>
<name>A0ABV9NQW0_9GAMM</name>
<feature type="domain" description="6-phosphogluconate dehydrogenase NADP-binding" evidence="3">
    <location>
        <begin position="8"/>
        <end position="166"/>
    </location>
</feature>
<evidence type="ECO:0000259" key="3">
    <source>
        <dbReference type="Pfam" id="PF03446"/>
    </source>
</evidence>
<evidence type="ECO:0000313" key="5">
    <source>
        <dbReference type="EMBL" id="MFC4729253.1"/>
    </source>
</evidence>
<protein>
    <submittedName>
        <fullName evidence="5">NAD(P)-dependent oxidoreductase</fullName>
        <ecNumber evidence="5">1.1.-.-</ecNumber>
    </submittedName>
</protein>
<dbReference type="Gene3D" id="1.10.1040.10">
    <property type="entry name" value="N-(1-d-carboxylethyl)-l-norvaline Dehydrogenase, domain 2"/>
    <property type="match status" value="1"/>
</dbReference>
<dbReference type="InterPro" id="IPR008927">
    <property type="entry name" value="6-PGluconate_DH-like_C_sf"/>
</dbReference>
<dbReference type="Pfam" id="PF14833">
    <property type="entry name" value="NAD_binding_11"/>
    <property type="match status" value="1"/>
</dbReference>
<evidence type="ECO:0000256" key="2">
    <source>
        <dbReference type="ARBA" id="ARBA00023027"/>
    </source>
</evidence>
<dbReference type="InterPro" id="IPR006115">
    <property type="entry name" value="6PGDH_NADP-bd"/>
</dbReference>
<keyword evidence="1 5" id="KW-0560">Oxidoreductase</keyword>
<dbReference type="InterPro" id="IPR051265">
    <property type="entry name" value="HIBADH-related_NP60_sf"/>
</dbReference>
<organism evidence="5 6">
    <name type="scientific">Coralloluteibacterium thermophilum</name>
    <dbReference type="NCBI Taxonomy" id="2707049"/>
    <lineage>
        <taxon>Bacteria</taxon>
        <taxon>Pseudomonadati</taxon>
        <taxon>Pseudomonadota</taxon>
        <taxon>Gammaproteobacteria</taxon>
        <taxon>Lysobacterales</taxon>
        <taxon>Lysobacteraceae</taxon>
        <taxon>Coralloluteibacterium</taxon>
    </lineage>
</organism>
<keyword evidence="2" id="KW-0520">NAD</keyword>
<dbReference type="InterPro" id="IPR013328">
    <property type="entry name" value="6PGD_dom2"/>
</dbReference>
<evidence type="ECO:0000256" key="1">
    <source>
        <dbReference type="ARBA" id="ARBA00023002"/>
    </source>
</evidence>
<reference evidence="6" key="1">
    <citation type="journal article" date="2019" name="Int. J. Syst. Evol. Microbiol.">
        <title>The Global Catalogue of Microorganisms (GCM) 10K type strain sequencing project: providing services to taxonomists for standard genome sequencing and annotation.</title>
        <authorList>
            <consortium name="The Broad Institute Genomics Platform"/>
            <consortium name="The Broad Institute Genome Sequencing Center for Infectious Disease"/>
            <person name="Wu L."/>
            <person name="Ma J."/>
        </authorList>
    </citation>
    <scope>NUCLEOTIDE SEQUENCE [LARGE SCALE GENOMIC DNA]</scope>
    <source>
        <strain evidence="6">CGMCC 1.13574</strain>
    </source>
</reference>
<dbReference type="InterPro" id="IPR036291">
    <property type="entry name" value="NAD(P)-bd_dom_sf"/>
</dbReference>
<dbReference type="SUPFAM" id="SSF51735">
    <property type="entry name" value="NAD(P)-binding Rossmann-fold domains"/>
    <property type="match status" value="1"/>
</dbReference>
<dbReference type="GO" id="GO:0016491">
    <property type="term" value="F:oxidoreductase activity"/>
    <property type="evidence" value="ECO:0007669"/>
    <property type="project" value="UniProtKB-KW"/>
</dbReference>
<dbReference type="PANTHER" id="PTHR43580:SF2">
    <property type="entry name" value="CYTOKINE-LIKE NUCLEAR FACTOR N-PAC"/>
    <property type="match status" value="1"/>
</dbReference>
<dbReference type="EMBL" id="JBHSGG010000040">
    <property type="protein sequence ID" value="MFC4729253.1"/>
    <property type="molecule type" value="Genomic_DNA"/>
</dbReference>
<sequence>MSGTARPVGFIGLGRMGAPMAGNLLRAGHDLLVWNRTRARAEALAEAGANVADTVADVFARCGTVILMLSDADAVDAVVGRGSAAFDARVRGRLLLNMGTFAPDQSAALARDVEAAGGGYVEAPVSGSRRPAEEGRLLAMTAGAPEAVARVGPLLRAMCRETYHCGPVPAALTMKLAVNTYLITSVTGLAEAFRFARGHGLDPALLGRILDDGPMASEVSRGKVAKLVARDYDAHAAVADVLKNNRLIAEAAVRRDLRLPLLEACLLLFSRAERLGYGGDDMAAVVEALEGAAPQERRPV</sequence>
<dbReference type="Gene3D" id="3.40.50.720">
    <property type="entry name" value="NAD(P)-binding Rossmann-like Domain"/>
    <property type="match status" value="1"/>
</dbReference>
<dbReference type="PIRSF" id="PIRSF000103">
    <property type="entry name" value="HIBADH"/>
    <property type="match status" value="1"/>
</dbReference>
<dbReference type="Pfam" id="PF03446">
    <property type="entry name" value="NAD_binding_2"/>
    <property type="match status" value="1"/>
</dbReference>
<dbReference type="PROSITE" id="PS00895">
    <property type="entry name" value="3_HYDROXYISOBUT_DH"/>
    <property type="match status" value="1"/>
</dbReference>
<accession>A0ABV9NQW0</accession>
<comment type="caution">
    <text evidence="5">The sequence shown here is derived from an EMBL/GenBank/DDBJ whole genome shotgun (WGS) entry which is preliminary data.</text>
</comment>
<evidence type="ECO:0000313" key="6">
    <source>
        <dbReference type="Proteomes" id="UP001595892"/>
    </source>
</evidence>
<dbReference type="EC" id="1.1.-.-" evidence="5"/>
<dbReference type="InterPro" id="IPR002204">
    <property type="entry name" value="3-OH-isobutyrate_DH-rel_CS"/>
</dbReference>
<feature type="domain" description="3-hydroxyisobutyrate dehydrogenase-like NAD-binding" evidence="4">
    <location>
        <begin position="171"/>
        <end position="288"/>
    </location>
</feature>
<dbReference type="RefSeq" id="WP_377005328.1">
    <property type="nucleotide sequence ID" value="NZ_JBHSGG010000040.1"/>
</dbReference>